<reference evidence="1" key="1">
    <citation type="submission" date="2022-05" db="EMBL/GenBank/DDBJ databases">
        <title>Chromosome-level genome of Chaenocephalus aceratus.</title>
        <authorList>
            <person name="Park H."/>
        </authorList>
    </citation>
    <scope>NUCLEOTIDE SEQUENCE</scope>
    <source>
        <strain evidence="1">KU_202001</strain>
    </source>
</reference>
<evidence type="ECO:0000313" key="1">
    <source>
        <dbReference type="EMBL" id="KAI4825193.1"/>
    </source>
</evidence>
<gene>
    <name evidence="1" type="ORF">KUCAC02_020884</name>
</gene>
<accession>A0ACB9XES5</accession>
<sequence>MLDSSEGISDEGEAVSPETNLRCLVNFFRTMGYQQEVVERVVKETGHIEDTFLVLEENRGGNQRYEDGSRGGEKERQLNSVRSPDTPSSSSSSSSSVASWFREKDRELSRALVDPGRSKENIRPKQHRGSSNGLGTGGSAAAARPALSRPSTIKRSSSAQGGARNYDVITIDDDDVIVANYQYGKRAGRPG</sequence>
<name>A0ACB9XES5_CHAAC</name>
<dbReference type="EMBL" id="CM043790">
    <property type="protein sequence ID" value="KAI4825193.1"/>
    <property type="molecule type" value="Genomic_DNA"/>
</dbReference>
<proteinExistence type="predicted"/>
<evidence type="ECO:0000313" key="2">
    <source>
        <dbReference type="Proteomes" id="UP001057452"/>
    </source>
</evidence>
<protein>
    <submittedName>
        <fullName evidence="1">Uncharacterized protein</fullName>
    </submittedName>
</protein>
<comment type="caution">
    <text evidence="1">The sequence shown here is derived from an EMBL/GenBank/DDBJ whole genome shotgun (WGS) entry which is preliminary data.</text>
</comment>
<dbReference type="Proteomes" id="UP001057452">
    <property type="component" value="Chromosome 6"/>
</dbReference>
<organism evidence="1 2">
    <name type="scientific">Chaenocephalus aceratus</name>
    <name type="common">Blackfin icefish</name>
    <name type="synonym">Chaenichthys aceratus</name>
    <dbReference type="NCBI Taxonomy" id="36190"/>
    <lineage>
        <taxon>Eukaryota</taxon>
        <taxon>Metazoa</taxon>
        <taxon>Chordata</taxon>
        <taxon>Craniata</taxon>
        <taxon>Vertebrata</taxon>
        <taxon>Euteleostomi</taxon>
        <taxon>Actinopterygii</taxon>
        <taxon>Neopterygii</taxon>
        <taxon>Teleostei</taxon>
        <taxon>Neoteleostei</taxon>
        <taxon>Acanthomorphata</taxon>
        <taxon>Eupercaria</taxon>
        <taxon>Perciformes</taxon>
        <taxon>Notothenioidei</taxon>
        <taxon>Channichthyidae</taxon>
        <taxon>Chaenocephalus</taxon>
    </lineage>
</organism>
<keyword evidence="2" id="KW-1185">Reference proteome</keyword>